<comment type="subcellular location">
    <subcellularLocation>
        <location evidence="1">Endoplasmic reticulum membrane</location>
        <topology evidence="1">Multi-pass membrane protein</topology>
    </subcellularLocation>
</comment>
<reference evidence="10" key="1">
    <citation type="journal article" date="2014" name="Microb. Cell Fact.">
        <title>Exploiting Issatchenkia orientalis SD108 for succinic acid production.</title>
        <authorList>
            <person name="Xiao H."/>
            <person name="Shao Z."/>
            <person name="Jiang Y."/>
            <person name="Dole S."/>
            <person name="Zhao H."/>
        </authorList>
    </citation>
    <scope>NUCLEOTIDE SEQUENCE [LARGE SCALE GENOMIC DNA]</scope>
    <source>
        <strain evidence="10">SD108</strain>
    </source>
</reference>
<dbReference type="Pfam" id="PF06703">
    <property type="entry name" value="SPC25"/>
    <property type="match status" value="1"/>
</dbReference>
<name>A0A099NPC2_PICKU</name>
<dbReference type="GO" id="GO:0005787">
    <property type="term" value="C:signal peptidase complex"/>
    <property type="evidence" value="ECO:0007669"/>
    <property type="project" value="InterPro"/>
</dbReference>
<evidence type="ECO:0000256" key="5">
    <source>
        <dbReference type="ARBA" id="ARBA00022824"/>
    </source>
</evidence>
<keyword evidence="7 8" id="KW-0472">Membrane</keyword>
<protein>
    <recommendedName>
        <fullName evidence="3">Signal peptidase complex subunit 2</fullName>
    </recommendedName>
</protein>
<evidence type="ECO:0000256" key="2">
    <source>
        <dbReference type="ARBA" id="ARBA00007324"/>
    </source>
</evidence>
<dbReference type="Proteomes" id="UP000029867">
    <property type="component" value="Unassembled WGS sequence"/>
</dbReference>
<proteinExistence type="inferred from homology"/>
<dbReference type="VEuPathDB" id="FungiDB:C5L36_0A04310"/>
<feature type="transmembrane region" description="Helical" evidence="8">
    <location>
        <begin position="42"/>
        <end position="58"/>
    </location>
</feature>
<evidence type="ECO:0000256" key="4">
    <source>
        <dbReference type="ARBA" id="ARBA00022692"/>
    </source>
</evidence>
<dbReference type="GO" id="GO:0006465">
    <property type="term" value="P:signal peptide processing"/>
    <property type="evidence" value="ECO:0007669"/>
    <property type="project" value="InterPro"/>
</dbReference>
<evidence type="ECO:0000256" key="1">
    <source>
        <dbReference type="ARBA" id="ARBA00004477"/>
    </source>
</evidence>
<sequence>MEFKKVPLYSVPALKGECDVHIADVFGSLGYEESFGLMDTKLIIGYTSVAIAGLMYYLEKQYKNDFTNA</sequence>
<evidence type="ECO:0000256" key="7">
    <source>
        <dbReference type="ARBA" id="ARBA00023136"/>
    </source>
</evidence>
<gene>
    <name evidence="9" type="ORF">JL09_g6204</name>
</gene>
<dbReference type="AlphaFoldDB" id="A0A099NPC2"/>
<comment type="similarity">
    <text evidence="2">Belongs to the SPCS2 family.</text>
</comment>
<evidence type="ECO:0000256" key="6">
    <source>
        <dbReference type="ARBA" id="ARBA00022989"/>
    </source>
</evidence>
<organism evidence="9 10">
    <name type="scientific">Pichia kudriavzevii</name>
    <name type="common">Yeast</name>
    <name type="synonym">Issatchenkia orientalis</name>
    <dbReference type="NCBI Taxonomy" id="4909"/>
    <lineage>
        <taxon>Eukaryota</taxon>
        <taxon>Fungi</taxon>
        <taxon>Dikarya</taxon>
        <taxon>Ascomycota</taxon>
        <taxon>Saccharomycotina</taxon>
        <taxon>Pichiomycetes</taxon>
        <taxon>Pichiales</taxon>
        <taxon>Pichiaceae</taxon>
        <taxon>Pichia</taxon>
    </lineage>
</organism>
<evidence type="ECO:0000313" key="9">
    <source>
        <dbReference type="EMBL" id="KGK34648.1"/>
    </source>
</evidence>
<keyword evidence="4 8" id="KW-0812">Transmembrane</keyword>
<keyword evidence="5" id="KW-0256">Endoplasmic reticulum</keyword>
<comment type="caution">
    <text evidence="9">The sequence shown here is derived from an EMBL/GenBank/DDBJ whole genome shotgun (WGS) entry which is preliminary data.</text>
</comment>
<keyword evidence="6 8" id="KW-1133">Transmembrane helix</keyword>
<dbReference type="InterPro" id="IPR009582">
    <property type="entry name" value="Spc2/SPCS2"/>
</dbReference>
<evidence type="ECO:0000256" key="3">
    <source>
        <dbReference type="ARBA" id="ARBA00017057"/>
    </source>
</evidence>
<dbReference type="HOGENOM" id="CLU_2782791_0_0_1"/>
<feature type="non-terminal residue" evidence="9">
    <location>
        <position position="69"/>
    </location>
</feature>
<dbReference type="EMBL" id="JQFK01001426">
    <property type="protein sequence ID" value="KGK34648.1"/>
    <property type="molecule type" value="Genomic_DNA"/>
</dbReference>
<evidence type="ECO:0000256" key="8">
    <source>
        <dbReference type="SAM" id="Phobius"/>
    </source>
</evidence>
<evidence type="ECO:0000313" key="10">
    <source>
        <dbReference type="Proteomes" id="UP000029867"/>
    </source>
</evidence>
<accession>A0A099NPC2</accession>